<evidence type="ECO:0000259" key="4">
    <source>
        <dbReference type="Pfam" id="PF13302"/>
    </source>
</evidence>
<reference evidence="6 7" key="1">
    <citation type="submission" date="2018-05" db="EMBL/GenBank/DDBJ databases">
        <title>Genomic Encyclopedia of Archaeal and Bacterial Type Strains, Phase II (KMG-II): from individual species to whole genera.</title>
        <authorList>
            <person name="Goeker M."/>
        </authorList>
    </citation>
    <scope>NUCLEOTIDE SEQUENCE [LARGE SCALE GENOMIC DNA]</scope>
    <source>
        <strain evidence="6 7">DSM 23514</strain>
    </source>
</reference>
<sequence length="183" mass="21115">MLLDSGTYNIEPIQGKDAWKLCDFVISNAERLKRYFPKTLEQNSTPDLAAIFVTKKVNQYSDKEEFLFKLTEKEHRTIIGLVYIKNTDWDNKQAELAYCIGYQYEGKGFITQSVKELATYAFEHLGLTTLQIVVHKTNMGSVKVARNNGFTWQKTLPKEHTPPGEAPLDMELYVLTNREHKFS</sequence>
<comment type="similarity">
    <text evidence="3">Belongs to the acetyltransferase family. RimJ subfamily.</text>
</comment>
<dbReference type="Pfam" id="PF13302">
    <property type="entry name" value="Acetyltransf_3"/>
    <property type="match status" value="1"/>
</dbReference>
<dbReference type="Proteomes" id="UP000245667">
    <property type="component" value="Unassembled WGS sequence"/>
</dbReference>
<dbReference type="OrthoDB" id="883856at2"/>
<proteinExistence type="inferred from homology"/>
<evidence type="ECO:0000313" key="6">
    <source>
        <dbReference type="EMBL" id="PWK25373.1"/>
    </source>
</evidence>
<dbReference type="PANTHER" id="PTHR43792">
    <property type="entry name" value="GNAT FAMILY, PUTATIVE (AFU_ORTHOLOGUE AFUA_3G00765)-RELATED-RELATED"/>
    <property type="match status" value="1"/>
</dbReference>
<dbReference type="SUPFAM" id="SSF55729">
    <property type="entry name" value="Acyl-CoA N-acyltransferases (Nat)"/>
    <property type="match status" value="1"/>
</dbReference>
<evidence type="ECO:0000256" key="3">
    <source>
        <dbReference type="ARBA" id="ARBA00038502"/>
    </source>
</evidence>
<gene>
    <name evidence="5" type="ORF">HZY62_04910</name>
    <name evidence="6" type="ORF">LX92_00112</name>
</gene>
<organism evidence="6 7">
    <name type="scientific">Maribacter polysiphoniae</name>
    <dbReference type="NCBI Taxonomy" id="429344"/>
    <lineage>
        <taxon>Bacteria</taxon>
        <taxon>Pseudomonadati</taxon>
        <taxon>Bacteroidota</taxon>
        <taxon>Flavobacteriia</taxon>
        <taxon>Flavobacteriales</taxon>
        <taxon>Flavobacteriaceae</taxon>
        <taxon>Maribacter</taxon>
    </lineage>
</organism>
<evidence type="ECO:0000313" key="7">
    <source>
        <dbReference type="Proteomes" id="UP000245667"/>
    </source>
</evidence>
<dbReference type="Proteomes" id="UP000651837">
    <property type="component" value="Unassembled WGS sequence"/>
</dbReference>
<protein>
    <submittedName>
        <fullName evidence="5">GNAT family N-acetyltransferase</fullName>
    </submittedName>
    <submittedName>
        <fullName evidence="6">Ribosomal-protein-alanine N-acetyltransferase</fullName>
    </submittedName>
</protein>
<keyword evidence="1 6" id="KW-0808">Transferase</keyword>
<dbReference type="PANTHER" id="PTHR43792:SF8">
    <property type="entry name" value="[RIBOSOMAL PROTEIN US5]-ALANINE N-ACETYLTRANSFERASE"/>
    <property type="match status" value="1"/>
</dbReference>
<name>A0A316E9F1_9FLAO</name>
<dbReference type="GO" id="GO:0016747">
    <property type="term" value="F:acyltransferase activity, transferring groups other than amino-acyl groups"/>
    <property type="evidence" value="ECO:0007669"/>
    <property type="project" value="InterPro"/>
</dbReference>
<comment type="caution">
    <text evidence="6">The sequence shown here is derived from an EMBL/GenBank/DDBJ whole genome shotgun (WGS) entry which is preliminary data.</text>
</comment>
<evidence type="ECO:0000313" key="5">
    <source>
        <dbReference type="EMBL" id="MBD1259918.1"/>
    </source>
</evidence>
<accession>A0A316E9F1</accession>
<keyword evidence="2" id="KW-0012">Acyltransferase</keyword>
<dbReference type="InterPro" id="IPR016181">
    <property type="entry name" value="Acyl_CoA_acyltransferase"/>
</dbReference>
<dbReference type="InterPro" id="IPR000182">
    <property type="entry name" value="GNAT_dom"/>
</dbReference>
<dbReference type="InterPro" id="IPR051531">
    <property type="entry name" value="N-acetyltransferase"/>
</dbReference>
<evidence type="ECO:0000313" key="8">
    <source>
        <dbReference type="Proteomes" id="UP000651837"/>
    </source>
</evidence>
<keyword evidence="8" id="KW-1185">Reference proteome</keyword>
<dbReference type="EMBL" id="JACWLN010000002">
    <property type="protein sequence ID" value="MBD1259918.1"/>
    <property type="molecule type" value="Genomic_DNA"/>
</dbReference>
<dbReference type="Gene3D" id="3.40.630.30">
    <property type="match status" value="1"/>
</dbReference>
<dbReference type="AlphaFoldDB" id="A0A316E9F1"/>
<dbReference type="EMBL" id="QGGQ01000001">
    <property type="protein sequence ID" value="PWK25373.1"/>
    <property type="molecule type" value="Genomic_DNA"/>
</dbReference>
<dbReference type="RefSeq" id="WP_109648331.1">
    <property type="nucleotide sequence ID" value="NZ_JACWLN010000002.1"/>
</dbReference>
<feature type="domain" description="N-acetyltransferase" evidence="4">
    <location>
        <begin position="10"/>
        <end position="151"/>
    </location>
</feature>
<reference evidence="5 8" key="2">
    <citation type="submission" date="2020-07" db="EMBL/GenBank/DDBJ databases">
        <title>The draft genome sequence of Maribacter polysiphoniae KCTC 22021.</title>
        <authorList>
            <person name="Mu L."/>
        </authorList>
    </citation>
    <scope>NUCLEOTIDE SEQUENCE [LARGE SCALE GENOMIC DNA]</scope>
    <source>
        <strain evidence="5 8">KCTC 22021</strain>
    </source>
</reference>
<evidence type="ECO:0000256" key="1">
    <source>
        <dbReference type="ARBA" id="ARBA00022679"/>
    </source>
</evidence>
<evidence type="ECO:0000256" key="2">
    <source>
        <dbReference type="ARBA" id="ARBA00023315"/>
    </source>
</evidence>